<evidence type="ECO:0000313" key="4">
    <source>
        <dbReference type="Proteomes" id="UP000076947"/>
    </source>
</evidence>
<dbReference type="SUPFAM" id="SSF51182">
    <property type="entry name" value="RmlC-like cupins"/>
    <property type="match status" value="1"/>
</dbReference>
<evidence type="ECO:0000313" key="3">
    <source>
        <dbReference type="EMBL" id="OAH26127.1"/>
    </source>
</evidence>
<accession>A0A177IBD5</accession>
<dbReference type="InterPro" id="IPR050807">
    <property type="entry name" value="TransReg_Diox_bact_type"/>
</dbReference>
<evidence type="ECO:0000256" key="1">
    <source>
        <dbReference type="ARBA" id="ARBA00023125"/>
    </source>
</evidence>
<dbReference type="Pfam" id="PF13560">
    <property type="entry name" value="HTH_31"/>
    <property type="match status" value="1"/>
</dbReference>
<dbReference type="Pfam" id="PF07883">
    <property type="entry name" value="Cupin_2"/>
    <property type="match status" value="1"/>
</dbReference>
<dbReference type="Gene3D" id="2.60.120.10">
    <property type="entry name" value="Jelly Rolls"/>
    <property type="match status" value="1"/>
</dbReference>
<keyword evidence="4" id="KW-1185">Reference proteome</keyword>
<dbReference type="PANTHER" id="PTHR46797">
    <property type="entry name" value="HTH-TYPE TRANSCRIPTIONAL REGULATOR"/>
    <property type="match status" value="1"/>
</dbReference>
<dbReference type="InterPro" id="IPR011051">
    <property type="entry name" value="RmlC_Cupin_sf"/>
</dbReference>
<dbReference type="EMBL" id="LSTQ01000024">
    <property type="protein sequence ID" value="OAH26127.1"/>
    <property type="molecule type" value="Genomic_DNA"/>
</dbReference>
<dbReference type="CDD" id="cd02209">
    <property type="entry name" value="cupin_XRE_C"/>
    <property type="match status" value="1"/>
</dbReference>
<gene>
    <name evidence="3" type="ORF">AYJ05_01400</name>
</gene>
<dbReference type="PANTHER" id="PTHR46797:SF1">
    <property type="entry name" value="METHYLPHOSPHONATE SYNTHASE"/>
    <property type="match status" value="1"/>
</dbReference>
<protein>
    <submittedName>
        <fullName evidence="3">XRE family transcriptional regulator</fullName>
    </submittedName>
</protein>
<dbReference type="Gene3D" id="1.10.260.40">
    <property type="entry name" value="lambda repressor-like DNA-binding domains"/>
    <property type="match status" value="1"/>
</dbReference>
<dbReference type="Proteomes" id="UP000076947">
    <property type="component" value="Unassembled WGS sequence"/>
</dbReference>
<dbReference type="PROSITE" id="PS50943">
    <property type="entry name" value="HTH_CROC1"/>
    <property type="match status" value="1"/>
</dbReference>
<dbReference type="InterPro" id="IPR001387">
    <property type="entry name" value="Cro/C1-type_HTH"/>
</dbReference>
<sequence length="189" mass="20675">MKSLPIEPVASDIALGSRLRALRERRHFTLDQVAERTGFSKGFISRVERDLTSPSVQSLVTLCQVLGINPGQLLDSPEVSVVKFDAAPRVDLGGAGIIERLLTPRTQREIQIIHMSVEAHGHGEEEPYTMDCHIESIHVIKGSFVVKTSAEEFTLEAGDTLTFPGAEPHTWHNPTGDSAEVLWVLSGVS</sequence>
<dbReference type="RefSeq" id="WP_066840463.1">
    <property type="nucleotide sequence ID" value="NZ_CAJFGC010000254.1"/>
</dbReference>
<dbReference type="InterPro" id="IPR010982">
    <property type="entry name" value="Lambda_DNA-bd_dom_sf"/>
</dbReference>
<feature type="domain" description="HTH cro/C1-type" evidence="2">
    <location>
        <begin position="19"/>
        <end position="73"/>
    </location>
</feature>
<dbReference type="GO" id="GO:0003677">
    <property type="term" value="F:DNA binding"/>
    <property type="evidence" value="ECO:0007669"/>
    <property type="project" value="UniProtKB-KW"/>
</dbReference>
<dbReference type="InterPro" id="IPR014710">
    <property type="entry name" value="RmlC-like_jellyroll"/>
</dbReference>
<dbReference type="SUPFAM" id="SSF47413">
    <property type="entry name" value="lambda repressor-like DNA-binding domains"/>
    <property type="match status" value="1"/>
</dbReference>
<dbReference type="InterPro" id="IPR013096">
    <property type="entry name" value="Cupin_2"/>
</dbReference>
<proteinExistence type="predicted"/>
<dbReference type="GO" id="GO:0005829">
    <property type="term" value="C:cytosol"/>
    <property type="evidence" value="ECO:0007669"/>
    <property type="project" value="TreeGrafter"/>
</dbReference>
<keyword evidence="1" id="KW-0238">DNA-binding</keyword>
<name>A0A177IBD5_9CORY</name>
<dbReference type="GO" id="GO:0003700">
    <property type="term" value="F:DNA-binding transcription factor activity"/>
    <property type="evidence" value="ECO:0007669"/>
    <property type="project" value="TreeGrafter"/>
</dbReference>
<dbReference type="CDD" id="cd00093">
    <property type="entry name" value="HTH_XRE"/>
    <property type="match status" value="1"/>
</dbReference>
<reference evidence="4" key="1">
    <citation type="submission" date="2016-02" db="EMBL/GenBank/DDBJ databases">
        <authorList>
            <person name="Kaur G."/>
            <person name="Nair G.R."/>
            <person name="Mayilraj S."/>
        </authorList>
    </citation>
    <scope>NUCLEOTIDE SEQUENCE [LARGE SCALE GENOMIC DNA]</scope>
    <source>
        <strain evidence="4">GA-15</strain>
    </source>
</reference>
<dbReference type="AlphaFoldDB" id="A0A177IBD5"/>
<evidence type="ECO:0000259" key="2">
    <source>
        <dbReference type="PROSITE" id="PS50943"/>
    </source>
</evidence>
<dbReference type="SMART" id="SM00530">
    <property type="entry name" value="HTH_XRE"/>
    <property type="match status" value="1"/>
</dbReference>
<organism evidence="3 4">
    <name type="scientific">Corynebacterium stationis</name>
    <dbReference type="NCBI Taxonomy" id="1705"/>
    <lineage>
        <taxon>Bacteria</taxon>
        <taxon>Bacillati</taxon>
        <taxon>Actinomycetota</taxon>
        <taxon>Actinomycetes</taxon>
        <taxon>Mycobacteriales</taxon>
        <taxon>Corynebacteriaceae</taxon>
        <taxon>Corynebacterium</taxon>
    </lineage>
</organism>
<comment type="caution">
    <text evidence="3">The sequence shown here is derived from an EMBL/GenBank/DDBJ whole genome shotgun (WGS) entry which is preliminary data.</text>
</comment>
<dbReference type="OrthoDB" id="9814751at2"/>